<feature type="binding site" evidence="6">
    <location>
        <position position="255"/>
    </location>
    <ligand>
        <name>ATP</name>
        <dbReference type="ChEBI" id="CHEBI:30616"/>
    </ligand>
</feature>
<dbReference type="Pfam" id="PF07714">
    <property type="entry name" value="PK_Tyr_Ser-Thr"/>
    <property type="match status" value="1"/>
</dbReference>
<keyword evidence="4" id="KW-0418">Kinase</keyword>
<evidence type="ECO:0000313" key="8">
    <source>
        <dbReference type="EMBL" id="CAK9877524.1"/>
    </source>
</evidence>
<dbReference type="PROSITE" id="PS00108">
    <property type="entry name" value="PROTEIN_KINASE_ST"/>
    <property type="match status" value="1"/>
</dbReference>
<sequence>MTEINYLRLSWDVVHTLLRPGENRNVVQFNQRQCALLKNKLLETVTRVLLLADLDSLPPEKQAVFLNCFKAVLLELYRVVKNAEEIIQGCCSQDWLKAAIKLANNIEAFADLFFKLDWCTSVVGIIFSDAMSQTEFENVARSVEGFGEEEYDRKIEGIHRVLTKHALDDCESLRRRLINELHDNTSLAPDQLEIVANLLKLLASDPADMSEQKTKKIDLLLSIEPEKLVHINQIGKGAYGVVSKVKWLGQNFAKKSFKLCSELHFPQEAEMLASISHPHIVQVFGCSIDKHTSECSLVMELMHKDLNDHIDAFMKSTSGASFELPVALGIMLQIADAMLYLHKKEIVHRDLKARNILINHVKITEMVNSGYVQAKVADLGESKVKWSSATDSEQTVMGMSRWMAPELFEEKSSDEMRYTFKADIYSYAITCSEILMGKLPFADIEKHSEMNEAVKKGMRPALPDSLPVSMMSLIKRCWDADPSMRPSFSWICAELRHIKNVHIISDVVTKLKEASWPASQMEPDCTVDDQSSTTMMQRDFDSLKQKIQALKEWMEIFKKQESQAIASQEYAESLNNEA</sequence>
<dbReference type="Proteomes" id="UP001497522">
    <property type="component" value="Chromosome 6"/>
</dbReference>
<dbReference type="SMART" id="SM00220">
    <property type="entry name" value="S_TKc"/>
    <property type="match status" value="1"/>
</dbReference>
<evidence type="ECO:0000313" key="9">
    <source>
        <dbReference type="Proteomes" id="UP001497522"/>
    </source>
</evidence>
<dbReference type="InterPro" id="IPR001245">
    <property type="entry name" value="Ser-Thr/Tyr_kinase_cat_dom"/>
</dbReference>
<organism evidence="8 9">
    <name type="scientific">Sphagnum jensenii</name>
    <dbReference type="NCBI Taxonomy" id="128206"/>
    <lineage>
        <taxon>Eukaryota</taxon>
        <taxon>Viridiplantae</taxon>
        <taxon>Streptophyta</taxon>
        <taxon>Embryophyta</taxon>
        <taxon>Bryophyta</taxon>
        <taxon>Sphagnophytina</taxon>
        <taxon>Sphagnopsida</taxon>
        <taxon>Sphagnales</taxon>
        <taxon>Sphagnaceae</taxon>
        <taxon>Sphagnum</taxon>
    </lineage>
</organism>
<dbReference type="InterPro" id="IPR010632">
    <property type="entry name" value="DUF1221"/>
</dbReference>
<evidence type="ECO:0000256" key="4">
    <source>
        <dbReference type="ARBA" id="ARBA00022777"/>
    </source>
</evidence>
<evidence type="ECO:0000256" key="2">
    <source>
        <dbReference type="ARBA" id="ARBA00022679"/>
    </source>
</evidence>
<evidence type="ECO:0000256" key="1">
    <source>
        <dbReference type="ARBA" id="ARBA00022527"/>
    </source>
</evidence>
<name>A0ABP1BNC8_9BRYO</name>
<reference evidence="8" key="1">
    <citation type="submission" date="2024-03" db="EMBL/GenBank/DDBJ databases">
        <authorList>
            <consortium name="ELIXIR-Norway"/>
            <consortium name="Elixir Norway"/>
        </authorList>
    </citation>
    <scope>NUCLEOTIDE SEQUENCE</scope>
</reference>
<dbReference type="InterPro" id="IPR011009">
    <property type="entry name" value="Kinase-like_dom_sf"/>
</dbReference>
<proteinExistence type="predicted"/>
<gene>
    <name evidence="8" type="ORF">CSSPJE1EN2_LOCUS19349</name>
</gene>
<dbReference type="Pfam" id="PF06760">
    <property type="entry name" value="DUF1221"/>
    <property type="match status" value="1"/>
</dbReference>
<accession>A0ABP1BNC8</accession>
<dbReference type="SUPFAM" id="SSF56112">
    <property type="entry name" value="Protein kinase-like (PK-like)"/>
    <property type="match status" value="1"/>
</dbReference>
<keyword evidence="9" id="KW-1185">Reference proteome</keyword>
<dbReference type="Gene3D" id="1.10.510.10">
    <property type="entry name" value="Transferase(Phosphotransferase) domain 1"/>
    <property type="match status" value="1"/>
</dbReference>
<keyword evidence="3 6" id="KW-0547">Nucleotide-binding</keyword>
<dbReference type="EMBL" id="OZ023707">
    <property type="protein sequence ID" value="CAK9877524.1"/>
    <property type="molecule type" value="Genomic_DNA"/>
</dbReference>
<keyword evidence="1" id="KW-0723">Serine/threonine-protein kinase</keyword>
<dbReference type="PANTHER" id="PTHR44329:SF260">
    <property type="entry name" value="PROTEIN KINASE DOMAIN-CONTAINING PROTEIN"/>
    <property type="match status" value="1"/>
</dbReference>
<dbReference type="PROSITE" id="PS50011">
    <property type="entry name" value="PROTEIN_KINASE_DOM"/>
    <property type="match status" value="1"/>
</dbReference>
<evidence type="ECO:0000259" key="7">
    <source>
        <dbReference type="PROSITE" id="PS50011"/>
    </source>
</evidence>
<evidence type="ECO:0000256" key="5">
    <source>
        <dbReference type="ARBA" id="ARBA00022840"/>
    </source>
</evidence>
<keyword evidence="2" id="KW-0808">Transferase</keyword>
<dbReference type="InterPro" id="IPR017441">
    <property type="entry name" value="Protein_kinase_ATP_BS"/>
</dbReference>
<evidence type="ECO:0000256" key="6">
    <source>
        <dbReference type="PROSITE-ProRule" id="PRU10141"/>
    </source>
</evidence>
<dbReference type="InterPro" id="IPR051681">
    <property type="entry name" value="Ser/Thr_Kinases-Pseudokinases"/>
</dbReference>
<dbReference type="PANTHER" id="PTHR44329">
    <property type="entry name" value="SERINE/THREONINE-PROTEIN KINASE TNNI3K-RELATED"/>
    <property type="match status" value="1"/>
</dbReference>
<protein>
    <recommendedName>
        <fullName evidence="7">Protein kinase domain-containing protein</fullName>
    </recommendedName>
</protein>
<dbReference type="InterPro" id="IPR000719">
    <property type="entry name" value="Prot_kinase_dom"/>
</dbReference>
<dbReference type="InterPro" id="IPR008271">
    <property type="entry name" value="Ser/Thr_kinase_AS"/>
</dbReference>
<feature type="domain" description="Protein kinase" evidence="7">
    <location>
        <begin position="228"/>
        <end position="500"/>
    </location>
</feature>
<keyword evidence="5 6" id="KW-0067">ATP-binding</keyword>
<dbReference type="PROSITE" id="PS00107">
    <property type="entry name" value="PROTEIN_KINASE_ATP"/>
    <property type="match status" value="1"/>
</dbReference>
<evidence type="ECO:0000256" key="3">
    <source>
        <dbReference type="ARBA" id="ARBA00022741"/>
    </source>
</evidence>